<dbReference type="GO" id="GO:0005634">
    <property type="term" value="C:nucleus"/>
    <property type="evidence" value="ECO:0007669"/>
    <property type="project" value="UniProtKB-SubCell"/>
</dbReference>
<evidence type="ECO:0000256" key="1">
    <source>
        <dbReference type="ARBA" id="ARBA00004123"/>
    </source>
</evidence>
<dbReference type="EMBL" id="DS269236">
    <property type="protein sequence ID" value="EFP11466.1"/>
    <property type="molecule type" value="Genomic_DNA"/>
</dbReference>
<evidence type="ECO:0000256" key="7">
    <source>
        <dbReference type="SAM" id="Coils"/>
    </source>
</evidence>
<keyword evidence="3" id="KW-0238">DNA-binding</keyword>
<reference evidence="9" key="1">
    <citation type="submission" date="2007-07" db="EMBL/GenBank/DDBJ databases">
        <title>PCAP assembly of the Caenorhabditis remanei genome.</title>
        <authorList>
            <consortium name="The Caenorhabditis remanei Sequencing Consortium"/>
            <person name="Wilson R.K."/>
        </authorList>
    </citation>
    <scope>NUCLEOTIDE SEQUENCE [LARGE SCALE GENOMIC DNA]</scope>
    <source>
        <strain evidence="9">PB4641</strain>
    </source>
</reference>
<keyword evidence="10" id="KW-1185">Reference proteome</keyword>
<gene>
    <name evidence="9" type="ORF">CRE_20103</name>
</gene>
<keyword evidence="6" id="KW-0539">Nucleus</keyword>
<evidence type="ECO:0000256" key="4">
    <source>
        <dbReference type="ARBA" id="ARBA00023155"/>
    </source>
</evidence>
<dbReference type="InterPro" id="IPR003350">
    <property type="entry name" value="CUT_dom"/>
</dbReference>
<keyword evidence="5" id="KW-0804">Transcription</keyword>
<feature type="coiled-coil region" evidence="7">
    <location>
        <begin position="208"/>
        <end position="242"/>
    </location>
</feature>
<evidence type="ECO:0000313" key="9">
    <source>
        <dbReference type="EMBL" id="EFP11466.1"/>
    </source>
</evidence>
<name>E3NNP4_CAERE</name>
<accession>E3NNP4</accession>
<comment type="subcellular location">
    <subcellularLocation>
        <location evidence="1">Nucleus</location>
    </subcellularLocation>
</comment>
<proteinExistence type="predicted"/>
<dbReference type="InterPro" id="IPR010982">
    <property type="entry name" value="Lambda_DNA-bd_dom_sf"/>
</dbReference>
<dbReference type="Proteomes" id="UP000008281">
    <property type="component" value="Unassembled WGS sequence"/>
</dbReference>
<dbReference type="Gene3D" id="1.10.260.40">
    <property type="entry name" value="lambda repressor-like DNA-binding domains"/>
    <property type="match status" value="1"/>
</dbReference>
<evidence type="ECO:0000256" key="3">
    <source>
        <dbReference type="ARBA" id="ARBA00023125"/>
    </source>
</evidence>
<dbReference type="GO" id="GO:0003677">
    <property type="term" value="F:DNA binding"/>
    <property type="evidence" value="ECO:0007669"/>
    <property type="project" value="UniProtKB-KW"/>
</dbReference>
<dbReference type="InParanoid" id="E3NNP4"/>
<dbReference type="AlphaFoldDB" id="E3NNP4"/>
<dbReference type="PROSITE" id="PS51042">
    <property type="entry name" value="CUT"/>
    <property type="match status" value="1"/>
</dbReference>
<evidence type="ECO:0000313" key="10">
    <source>
        <dbReference type="Proteomes" id="UP000008281"/>
    </source>
</evidence>
<evidence type="ECO:0000256" key="5">
    <source>
        <dbReference type="ARBA" id="ARBA00023163"/>
    </source>
</evidence>
<keyword evidence="2" id="KW-0805">Transcription regulation</keyword>
<sequence length="300" mass="35217">MQFLLKFIEFQVFFQTQTHPTNNINTEGYPPFTFGENYAQNARLMTAGFEMGGLADMRREFDGRDTVFQYLYFPENPNPQGSMNPLHPNAPDSPVNWERLTVRKVIQILDKPLGDGERIDTAEVARKITNLINNTPSGKGKYLECVGGKMKDYKKYIDVFYDLKEYKELNEEGRDVFRRWYNWWNIPDDDKRKSILNMHETLKNEWFNMRSAKNAERIENKLKMKNQELKRKSDAVDEKNRKRYPTCILETRTINQDKDGVTDGTLPKIEHLHLLSNNSTSRGTLIWEPNNGISTIKQYQ</sequence>
<keyword evidence="7" id="KW-0175">Coiled coil</keyword>
<feature type="domain" description="CUT" evidence="8">
    <location>
        <begin position="110"/>
        <end position="199"/>
    </location>
</feature>
<evidence type="ECO:0000259" key="8">
    <source>
        <dbReference type="PROSITE" id="PS51042"/>
    </source>
</evidence>
<evidence type="ECO:0000256" key="6">
    <source>
        <dbReference type="ARBA" id="ARBA00023242"/>
    </source>
</evidence>
<evidence type="ECO:0000256" key="2">
    <source>
        <dbReference type="ARBA" id="ARBA00023015"/>
    </source>
</evidence>
<keyword evidence="4" id="KW-0371">Homeobox</keyword>
<dbReference type="HOGENOM" id="CLU_928255_0_0_1"/>
<organism evidence="10">
    <name type="scientific">Caenorhabditis remanei</name>
    <name type="common">Caenorhabditis vulgaris</name>
    <dbReference type="NCBI Taxonomy" id="31234"/>
    <lineage>
        <taxon>Eukaryota</taxon>
        <taxon>Metazoa</taxon>
        <taxon>Ecdysozoa</taxon>
        <taxon>Nematoda</taxon>
        <taxon>Chromadorea</taxon>
        <taxon>Rhabditida</taxon>
        <taxon>Rhabditina</taxon>
        <taxon>Rhabditomorpha</taxon>
        <taxon>Rhabditoidea</taxon>
        <taxon>Rhabditidae</taxon>
        <taxon>Peloderinae</taxon>
        <taxon>Caenorhabditis</taxon>
    </lineage>
</organism>
<protein>
    <recommendedName>
        <fullName evidence="8">CUT domain-containing protein</fullName>
    </recommendedName>
</protein>